<feature type="non-terminal residue" evidence="1">
    <location>
        <position position="1"/>
    </location>
</feature>
<gene>
    <name evidence="1" type="ORF">BDP27DRAFT_1242690</name>
</gene>
<evidence type="ECO:0000313" key="1">
    <source>
        <dbReference type="EMBL" id="KAF9052548.1"/>
    </source>
</evidence>
<sequence length="118" mass="13976">QYNKACREMAALIKQRKAPQNSVAPEPIPTKRLFDVDVDDAIWQDIRLDNSGDVDNPPLWLCDDKVKKGIQGVLLQDWCNKELWRLKIKQRNLCKWFHEEWQTVKDNLELTTHWGEFT</sequence>
<protein>
    <submittedName>
        <fullName evidence="1">Uncharacterized protein</fullName>
    </submittedName>
</protein>
<evidence type="ECO:0000313" key="2">
    <source>
        <dbReference type="Proteomes" id="UP000772434"/>
    </source>
</evidence>
<keyword evidence="2" id="KW-1185">Reference proteome</keyword>
<organism evidence="1 2">
    <name type="scientific">Rhodocollybia butyracea</name>
    <dbReference type="NCBI Taxonomy" id="206335"/>
    <lineage>
        <taxon>Eukaryota</taxon>
        <taxon>Fungi</taxon>
        <taxon>Dikarya</taxon>
        <taxon>Basidiomycota</taxon>
        <taxon>Agaricomycotina</taxon>
        <taxon>Agaricomycetes</taxon>
        <taxon>Agaricomycetidae</taxon>
        <taxon>Agaricales</taxon>
        <taxon>Marasmiineae</taxon>
        <taxon>Omphalotaceae</taxon>
        <taxon>Rhodocollybia</taxon>
    </lineage>
</organism>
<comment type="caution">
    <text evidence="1">The sequence shown here is derived from an EMBL/GenBank/DDBJ whole genome shotgun (WGS) entry which is preliminary data.</text>
</comment>
<accession>A0A9P5P439</accession>
<proteinExistence type="predicted"/>
<dbReference type="AlphaFoldDB" id="A0A9P5P439"/>
<dbReference type="OrthoDB" id="3259165at2759"/>
<dbReference type="EMBL" id="JADNRY010000453">
    <property type="protein sequence ID" value="KAF9052548.1"/>
    <property type="molecule type" value="Genomic_DNA"/>
</dbReference>
<name>A0A9P5P439_9AGAR</name>
<dbReference type="Proteomes" id="UP000772434">
    <property type="component" value="Unassembled WGS sequence"/>
</dbReference>
<reference evidence="1" key="1">
    <citation type="submission" date="2020-11" db="EMBL/GenBank/DDBJ databases">
        <authorList>
            <consortium name="DOE Joint Genome Institute"/>
            <person name="Ahrendt S."/>
            <person name="Riley R."/>
            <person name="Andreopoulos W."/>
            <person name="Labutti K."/>
            <person name="Pangilinan J."/>
            <person name="Ruiz-Duenas F.J."/>
            <person name="Barrasa J.M."/>
            <person name="Sanchez-Garcia M."/>
            <person name="Camarero S."/>
            <person name="Miyauchi S."/>
            <person name="Serrano A."/>
            <person name="Linde D."/>
            <person name="Babiker R."/>
            <person name="Drula E."/>
            <person name="Ayuso-Fernandez I."/>
            <person name="Pacheco R."/>
            <person name="Padilla G."/>
            <person name="Ferreira P."/>
            <person name="Barriuso J."/>
            <person name="Kellner H."/>
            <person name="Castanera R."/>
            <person name="Alfaro M."/>
            <person name="Ramirez L."/>
            <person name="Pisabarro A.G."/>
            <person name="Kuo A."/>
            <person name="Tritt A."/>
            <person name="Lipzen A."/>
            <person name="He G."/>
            <person name="Yan M."/>
            <person name="Ng V."/>
            <person name="Cullen D."/>
            <person name="Martin F."/>
            <person name="Rosso M.-N."/>
            <person name="Henrissat B."/>
            <person name="Hibbett D."/>
            <person name="Martinez A.T."/>
            <person name="Grigoriev I.V."/>
        </authorList>
    </citation>
    <scope>NUCLEOTIDE SEQUENCE</scope>
    <source>
        <strain evidence="1">AH 40177</strain>
    </source>
</reference>